<evidence type="ECO:0000256" key="3">
    <source>
        <dbReference type="ARBA" id="ARBA00007316"/>
    </source>
</evidence>
<evidence type="ECO:0000259" key="18">
    <source>
        <dbReference type="Pfam" id="PF02706"/>
    </source>
</evidence>
<keyword evidence="12" id="KW-0067">ATP-binding</keyword>
<keyword evidence="15" id="KW-0829">Tyrosine-protein kinase</keyword>
<evidence type="ECO:0000256" key="7">
    <source>
        <dbReference type="ARBA" id="ARBA00022519"/>
    </source>
</evidence>
<evidence type="ECO:0000256" key="6">
    <source>
        <dbReference type="ARBA" id="ARBA00022475"/>
    </source>
</evidence>
<evidence type="ECO:0000256" key="2">
    <source>
        <dbReference type="ARBA" id="ARBA00006683"/>
    </source>
</evidence>
<keyword evidence="7" id="KW-0997">Cell inner membrane</keyword>
<comment type="subcellular location">
    <subcellularLocation>
        <location evidence="1">Cell inner membrane</location>
        <topology evidence="1">Multi-pass membrane protein</topology>
    </subcellularLocation>
</comment>
<dbReference type="PANTHER" id="PTHR32309:SF13">
    <property type="entry name" value="FERRIC ENTEROBACTIN TRANSPORT PROTEIN FEPE"/>
    <property type="match status" value="1"/>
</dbReference>
<evidence type="ECO:0000256" key="15">
    <source>
        <dbReference type="ARBA" id="ARBA00023137"/>
    </source>
</evidence>
<accession>A0A9D1W4L6</accession>
<keyword evidence="6" id="KW-1003">Cell membrane</keyword>
<keyword evidence="11" id="KW-0418">Kinase</keyword>
<comment type="similarity">
    <text evidence="4">Belongs to the etk/wzc family.</text>
</comment>
<dbReference type="Pfam" id="PF02706">
    <property type="entry name" value="Wzz"/>
    <property type="match status" value="1"/>
</dbReference>
<evidence type="ECO:0000313" key="21">
    <source>
        <dbReference type="Proteomes" id="UP000886780"/>
    </source>
</evidence>
<comment type="caution">
    <text evidence="20">The sequence shown here is derived from an EMBL/GenBank/DDBJ whole genome shotgun (WGS) entry which is preliminary data.</text>
</comment>
<reference evidence="20" key="1">
    <citation type="journal article" date="2021" name="PeerJ">
        <title>Extensive microbial diversity within the chicken gut microbiome revealed by metagenomics and culture.</title>
        <authorList>
            <person name="Gilroy R."/>
            <person name="Ravi A."/>
            <person name="Getino M."/>
            <person name="Pursley I."/>
            <person name="Horton D.L."/>
            <person name="Alikhan N.F."/>
            <person name="Baker D."/>
            <person name="Gharbi K."/>
            <person name="Hall N."/>
            <person name="Watson M."/>
            <person name="Adriaenssens E.M."/>
            <person name="Foster-Nyarko E."/>
            <person name="Jarju S."/>
            <person name="Secka A."/>
            <person name="Antonio M."/>
            <person name="Oren A."/>
            <person name="Chaudhuri R.R."/>
            <person name="La Ragione R."/>
            <person name="Hildebrand F."/>
            <person name="Pallen M.J."/>
        </authorList>
    </citation>
    <scope>NUCLEOTIDE SEQUENCE</scope>
    <source>
        <strain evidence="20">ChiGjej4B4-12881</strain>
    </source>
</reference>
<feature type="domain" description="Polysaccharide chain length determinant N-terminal" evidence="18">
    <location>
        <begin position="10"/>
        <end position="98"/>
    </location>
</feature>
<evidence type="ECO:0000313" key="20">
    <source>
        <dbReference type="EMBL" id="HIX52215.1"/>
    </source>
</evidence>
<feature type="transmembrane region" description="Helical" evidence="17">
    <location>
        <begin position="179"/>
        <end position="202"/>
    </location>
</feature>
<comment type="similarity">
    <text evidence="3">Belongs to the CpsD/CapB family.</text>
</comment>
<evidence type="ECO:0000256" key="17">
    <source>
        <dbReference type="SAM" id="Phobius"/>
    </source>
</evidence>
<protein>
    <recommendedName>
        <fullName evidence="5">non-specific protein-tyrosine kinase</fullName>
        <ecNumber evidence="5">2.7.10.2</ecNumber>
    </recommendedName>
</protein>
<evidence type="ECO:0000256" key="10">
    <source>
        <dbReference type="ARBA" id="ARBA00022741"/>
    </source>
</evidence>
<dbReference type="InterPro" id="IPR027417">
    <property type="entry name" value="P-loop_NTPase"/>
</dbReference>
<feature type="transmembrane region" description="Helical" evidence="17">
    <location>
        <begin position="21"/>
        <end position="39"/>
    </location>
</feature>
<dbReference type="GO" id="GO:0004715">
    <property type="term" value="F:non-membrane spanning protein tyrosine kinase activity"/>
    <property type="evidence" value="ECO:0007669"/>
    <property type="project" value="UniProtKB-EC"/>
</dbReference>
<dbReference type="EC" id="2.7.10.2" evidence="5"/>
<evidence type="ECO:0000256" key="16">
    <source>
        <dbReference type="ARBA" id="ARBA00051245"/>
    </source>
</evidence>
<dbReference type="GO" id="GO:0005524">
    <property type="term" value="F:ATP binding"/>
    <property type="evidence" value="ECO:0007669"/>
    <property type="project" value="UniProtKB-KW"/>
</dbReference>
<dbReference type="Proteomes" id="UP000886780">
    <property type="component" value="Unassembled WGS sequence"/>
</dbReference>
<reference evidence="20" key="2">
    <citation type="submission" date="2021-04" db="EMBL/GenBank/DDBJ databases">
        <authorList>
            <person name="Gilroy R."/>
        </authorList>
    </citation>
    <scope>NUCLEOTIDE SEQUENCE</scope>
    <source>
        <strain evidence="20">ChiGjej4B4-12881</strain>
    </source>
</reference>
<feature type="domain" description="AAA" evidence="19">
    <location>
        <begin position="284"/>
        <end position="391"/>
    </location>
</feature>
<dbReference type="NCBIfam" id="TIGR01007">
    <property type="entry name" value="eps_fam"/>
    <property type="match status" value="1"/>
</dbReference>
<keyword evidence="14 17" id="KW-0472">Membrane</keyword>
<dbReference type="SUPFAM" id="SSF52540">
    <property type="entry name" value="P-loop containing nucleoside triphosphate hydrolases"/>
    <property type="match status" value="1"/>
</dbReference>
<evidence type="ECO:0000256" key="12">
    <source>
        <dbReference type="ARBA" id="ARBA00022840"/>
    </source>
</evidence>
<evidence type="ECO:0000256" key="8">
    <source>
        <dbReference type="ARBA" id="ARBA00022679"/>
    </source>
</evidence>
<proteinExistence type="inferred from homology"/>
<keyword evidence="8 20" id="KW-0808">Transferase</keyword>
<comment type="catalytic activity">
    <reaction evidence="16">
        <text>L-tyrosyl-[protein] + ATP = O-phospho-L-tyrosyl-[protein] + ADP + H(+)</text>
        <dbReference type="Rhea" id="RHEA:10596"/>
        <dbReference type="Rhea" id="RHEA-COMP:10136"/>
        <dbReference type="Rhea" id="RHEA-COMP:20101"/>
        <dbReference type="ChEBI" id="CHEBI:15378"/>
        <dbReference type="ChEBI" id="CHEBI:30616"/>
        <dbReference type="ChEBI" id="CHEBI:46858"/>
        <dbReference type="ChEBI" id="CHEBI:61978"/>
        <dbReference type="ChEBI" id="CHEBI:456216"/>
        <dbReference type="EC" id="2.7.10.2"/>
    </reaction>
</comment>
<evidence type="ECO:0000259" key="19">
    <source>
        <dbReference type="Pfam" id="PF13614"/>
    </source>
</evidence>
<name>A0A9D1W4L6_9FIRM</name>
<dbReference type="AlphaFoldDB" id="A0A9D1W4L6"/>
<dbReference type="GO" id="GO:0005886">
    <property type="term" value="C:plasma membrane"/>
    <property type="evidence" value="ECO:0007669"/>
    <property type="project" value="UniProtKB-SubCell"/>
</dbReference>
<dbReference type="Pfam" id="PF13614">
    <property type="entry name" value="AAA_31"/>
    <property type="match status" value="1"/>
</dbReference>
<dbReference type="InterPro" id="IPR005702">
    <property type="entry name" value="Wzc-like_C"/>
</dbReference>
<dbReference type="Gene3D" id="3.40.50.300">
    <property type="entry name" value="P-loop containing nucleotide triphosphate hydrolases"/>
    <property type="match status" value="1"/>
</dbReference>
<gene>
    <name evidence="20" type="ORF">IAA28_05365</name>
</gene>
<organism evidence="20 21">
    <name type="scientific">Candidatus Lachnoclostridium stercoripullorum</name>
    <dbReference type="NCBI Taxonomy" id="2838635"/>
    <lineage>
        <taxon>Bacteria</taxon>
        <taxon>Bacillati</taxon>
        <taxon>Bacillota</taxon>
        <taxon>Clostridia</taxon>
        <taxon>Lachnospirales</taxon>
        <taxon>Lachnospiraceae</taxon>
    </lineage>
</organism>
<dbReference type="InterPro" id="IPR025669">
    <property type="entry name" value="AAA_dom"/>
</dbReference>
<keyword evidence="9 17" id="KW-0812">Transmembrane</keyword>
<evidence type="ECO:0000256" key="11">
    <source>
        <dbReference type="ARBA" id="ARBA00022777"/>
    </source>
</evidence>
<keyword evidence="10" id="KW-0547">Nucleotide-binding</keyword>
<dbReference type="EMBL" id="DXEU01000096">
    <property type="protein sequence ID" value="HIX52215.1"/>
    <property type="molecule type" value="Genomic_DNA"/>
</dbReference>
<sequence length="469" mass="51949">MNSREEINLDEISIYGILRNLALNFWLVLLAAAGAWFLVTGVKEMSWTPRYTSSAVMAVNSRGTGNDAYSSLSLTSQMAGIFSEVFSSNVLKDRIAQSLGQEEVEAEISAAVVTETNLITLSVTAGDPRQAYMVLQAAIDNYDTVSDYLFSNAVLRMVQEPDIPFAPSNPLRIDRIRTLAAAGAGAAVCACIALLSVMRFTVQTRTGARRNLDGRILETLPFEKKYKTLRERFSRRKKGILITSPLVGMGFAESVEKLAAQLEHHMTRRGQKVLLVSSVAENEGKSSVAANLALALAERGRRVILMDADMKKPAIWRLFDCRDEGAELLDYLEGKAKLEEILQEREDLTVVLQRDSVKNSSRHMDSPAFKELLGKLRTDWDYVILDSSPMAFTSDAEFLLKEADAAVLVVRQDWSDVRAVNEAADAIRQSGADLVGFVLNAFRGGRSAFRHGYGYYGYGKYRQKQGEEV</sequence>
<dbReference type="PANTHER" id="PTHR32309">
    <property type="entry name" value="TYROSINE-PROTEIN KINASE"/>
    <property type="match status" value="1"/>
</dbReference>
<evidence type="ECO:0000256" key="1">
    <source>
        <dbReference type="ARBA" id="ARBA00004429"/>
    </source>
</evidence>
<evidence type="ECO:0000256" key="4">
    <source>
        <dbReference type="ARBA" id="ARBA00008883"/>
    </source>
</evidence>
<dbReference type="CDD" id="cd05387">
    <property type="entry name" value="BY-kinase"/>
    <property type="match status" value="1"/>
</dbReference>
<evidence type="ECO:0000256" key="9">
    <source>
        <dbReference type="ARBA" id="ARBA00022692"/>
    </source>
</evidence>
<comment type="similarity">
    <text evidence="2">Belongs to the CpsC/CapA family.</text>
</comment>
<dbReference type="InterPro" id="IPR050445">
    <property type="entry name" value="Bact_polysacc_biosynth/exp"/>
</dbReference>
<evidence type="ECO:0000256" key="13">
    <source>
        <dbReference type="ARBA" id="ARBA00022989"/>
    </source>
</evidence>
<evidence type="ECO:0000256" key="5">
    <source>
        <dbReference type="ARBA" id="ARBA00011903"/>
    </source>
</evidence>
<dbReference type="InterPro" id="IPR003856">
    <property type="entry name" value="LPS_length_determ_N"/>
</dbReference>
<keyword evidence="13 17" id="KW-1133">Transmembrane helix</keyword>
<evidence type="ECO:0000256" key="14">
    <source>
        <dbReference type="ARBA" id="ARBA00023136"/>
    </source>
</evidence>